<evidence type="ECO:0000313" key="3">
    <source>
        <dbReference type="Proteomes" id="UP000037405"/>
    </source>
</evidence>
<dbReference type="RefSeq" id="WP_053428385.1">
    <property type="nucleotide sequence ID" value="NZ_JAMQJB010000001.1"/>
</dbReference>
<keyword evidence="3" id="KW-1185">Reference proteome</keyword>
<sequence>MDFLSWYDWLTPTNPMASIFFGLIFTVIVGVTVWWDTRKMRSAFVAALTGILVTVGGVAILNAIGFYA</sequence>
<keyword evidence="1" id="KW-1133">Transmembrane helix</keyword>
<comment type="caution">
    <text evidence="2">The sequence shown here is derived from an EMBL/GenBank/DDBJ whole genome shotgun (WGS) entry which is preliminary data.</text>
</comment>
<dbReference type="Proteomes" id="UP000037405">
    <property type="component" value="Unassembled WGS sequence"/>
</dbReference>
<keyword evidence="1" id="KW-0472">Membrane</keyword>
<protein>
    <submittedName>
        <fullName evidence="2">Uncharacterized protein</fullName>
    </submittedName>
</protein>
<evidence type="ECO:0000313" key="2">
    <source>
        <dbReference type="EMBL" id="KON84786.1"/>
    </source>
</evidence>
<dbReference type="OrthoDB" id="2972508at2"/>
<gene>
    <name evidence="2" type="ORF">AF331_12270</name>
</gene>
<evidence type="ECO:0000256" key="1">
    <source>
        <dbReference type="SAM" id="Phobius"/>
    </source>
</evidence>
<dbReference type="STRING" id="189381.GCA_900166615_01441"/>
<accession>A0A0M0G5S5</accession>
<feature type="transmembrane region" description="Helical" evidence="1">
    <location>
        <begin position="16"/>
        <end position="35"/>
    </location>
</feature>
<organism evidence="2 3">
    <name type="scientific">Rossellomorea marisflavi</name>
    <dbReference type="NCBI Taxonomy" id="189381"/>
    <lineage>
        <taxon>Bacteria</taxon>
        <taxon>Bacillati</taxon>
        <taxon>Bacillota</taxon>
        <taxon>Bacilli</taxon>
        <taxon>Bacillales</taxon>
        <taxon>Bacillaceae</taxon>
        <taxon>Rossellomorea</taxon>
    </lineage>
</organism>
<dbReference type="PATRIC" id="fig|189381.12.peg.2486"/>
<proteinExistence type="predicted"/>
<name>A0A0M0G5S5_9BACI</name>
<feature type="transmembrane region" description="Helical" evidence="1">
    <location>
        <begin position="42"/>
        <end position="67"/>
    </location>
</feature>
<dbReference type="EMBL" id="LGUE01000004">
    <property type="protein sequence ID" value="KON84786.1"/>
    <property type="molecule type" value="Genomic_DNA"/>
</dbReference>
<keyword evidence="1" id="KW-0812">Transmembrane</keyword>
<reference evidence="3" key="1">
    <citation type="submission" date="2015-07" db="EMBL/GenBank/DDBJ databases">
        <title>Fjat-14235 jcm11544.</title>
        <authorList>
            <person name="Liu B."/>
            <person name="Wang J."/>
            <person name="Zhu Y."/>
            <person name="Liu G."/>
            <person name="Chen Q."/>
            <person name="Chen Z."/>
            <person name="Lan J."/>
            <person name="Che J."/>
            <person name="Ge C."/>
            <person name="Shi H."/>
            <person name="Pan Z."/>
            <person name="Liu X."/>
        </authorList>
    </citation>
    <scope>NUCLEOTIDE SEQUENCE [LARGE SCALE GENOMIC DNA]</scope>
    <source>
        <strain evidence="3">JCM 11544</strain>
    </source>
</reference>
<dbReference type="AlphaFoldDB" id="A0A0M0G5S5"/>